<evidence type="ECO:0000313" key="2">
    <source>
        <dbReference type="EMBL" id="RVX01593.1"/>
    </source>
</evidence>
<feature type="region of interest" description="Disordered" evidence="1">
    <location>
        <begin position="81"/>
        <end position="102"/>
    </location>
</feature>
<dbReference type="InterPro" id="IPR015867">
    <property type="entry name" value="N-reg_PII/ATP_PRibTrfase_C"/>
</dbReference>
<comment type="caution">
    <text evidence="2">The sequence shown here is derived from an EMBL/GenBank/DDBJ whole genome shotgun (WGS) entry which is preliminary data.</text>
</comment>
<evidence type="ECO:0000256" key="1">
    <source>
        <dbReference type="SAM" id="MobiDB-lite"/>
    </source>
</evidence>
<dbReference type="Gene3D" id="3.30.70.120">
    <property type="match status" value="1"/>
</dbReference>
<sequence length="160" mass="18452">MKFYFKNLTRHLHNPELPKNGWPSNRGRLSLKGCYSQLSFRTRPAILLLNKTYFQAIIFPYAWSKESLVLSPLEVRNQKDELESESLSETVHPHGRETRVHQSNKIQKDLVFDQSSYNAFWLFAVVPISDVIRVRTGERGELAERMTGGRTDMSTTTPPA</sequence>
<feature type="compositionally biased region" description="Basic and acidic residues" evidence="1">
    <location>
        <begin position="91"/>
        <end position="102"/>
    </location>
</feature>
<dbReference type="AlphaFoldDB" id="A0A438IY07"/>
<accession>A0A438IY07</accession>
<dbReference type="EMBL" id="QGNW01000075">
    <property type="protein sequence ID" value="RVX01593.1"/>
    <property type="molecule type" value="Genomic_DNA"/>
</dbReference>
<proteinExistence type="predicted"/>
<dbReference type="Proteomes" id="UP000288805">
    <property type="component" value="Unassembled WGS sequence"/>
</dbReference>
<protein>
    <submittedName>
        <fullName evidence="2">Uncharacterized protein</fullName>
    </submittedName>
</protein>
<evidence type="ECO:0000313" key="3">
    <source>
        <dbReference type="Proteomes" id="UP000288805"/>
    </source>
</evidence>
<name>A0A438IY07_VITVI</name>
<gene>
    <name evidence="2" type="ORF">CK203_017483</name>
</gene>
<reference evidence="2 3" key="1">
    <citation type="journal article" date="2018" name="PLoS Genet.">
        <title>Population sequencing reveals clonal diversity and ancestral inbreeding in the grapevine cultivar Chardonnay.</title>
        <authorList>
            <person name="Roach M.J."/>
            <person name="Johnson D.L."/>
            <person name="Bohlmann J."/>
            <person name="van Vuuren H.J."/>
            <person name="Jones S.J."/>
            <person name="Pretorius I.S."/>
            <person name="Schmidt S.A."/>
            <person name="Borneman A.R."/>
        </authorList>
    </citation>
    <scope>NUCLEOTIDE SEQUENCE [LARGE SCALE GENOMIC DNA]</scope>
    <source>
        <strain evidence="3">cv. Chardonnay</strain>
        <tissue evidence="2">Leaf</tissue>
    </source>
</reference>
<organism evidence="2 3">
    <name type="scientific">Vitis vinifera</name>
    <name type="common">Grape</name>
    <dbReference type="NCBI Taxonomy" id="29760"/>
    <lineage>
        <taxon>Eukaryota</taxon>
        <taxon>Viridiplantae</taxon>
        <taxon>Streptophyta</taxon>
        <taxon>Embryophyta</taxon>
        <taxon>Tracheophyta</taxon>
        <taxon>Spermatophyta</taxon>
        <taxon>Magnoliopsida</taxon>
        <taxon>eudicotyledons</taxon>
        <taxon>Gunneridae</taxon>
        <taxon>Pentapetalae</taxon>
        <taxon>rosids</taxon>
        <taxon>Vitales</taxon>
        <taxon>Vitaceae</taxon>
        <taxon>Viteae</taxon>
        <taxon>Vitis</taxon>
    </lineage>
</organism>